<dbReference type="EMBL" id="CAJVPZ010037587">
    <property type="protein sequence ID" value="CAG8753858.1"/>
    <property type="molecule type" value="Genomic_DNA"/>
</dbReference>
<name>A0A9N9IVX6_9GLOM</name>
<proteinExistence type="predicted"/>
<feature type="region of interest" description="Disordered" evidence="1">
    <location>
        <begin position="200"/>
        <end position="221"/>
    </location>
</feature>
<keyword evidence="3" id="KW-1185">Reference proteome</keyword>
<feature type="compositionally biased region" description="Polar residues" evidence="1">
    <location>
        <begin position="200"/>
        <end position="220"/>
    </location>
</feature>
<gene>
    <name evidence="2" type="ORF">RFULGI_LOCUS13798</name>
</gene>
<dbReference type="AlphaFoldDB" id="A0A9N9IVX6"/>
<evidence type="ECO:0000256" key="1">
    <source>
        <dbReference type="SAM" id="MobiDB-lite"/>
    </source>
</evidence>
<evidence type="ECO:0000313" key="2">
    <source>
        <dbReference type="EMBL" id="CAG8753858.1"/>
    </source>
</evidence>
<accession>A0A9N9IVX6</accession>
<dbReference type="OrthoDB" id="416585at2759"/>
<evidence type="ECO:0000313" key="3">
    <source>
        <dbReference type="Proteomes" id="UP000789396"/>
    </source>
</evidence>
<protein>
    <submittedName>
        <fullName evidence="2">15037_t:CDS:1</fullName>
    </submittedName>
</protein>
<sequence>MERKDGLSSDVPLVEFINQNETNITQNNPRQYQIHNPRNISLPTSSSSITSHDDDIFSRDHGDQQANTMPSFLSRRVTTGSDDNGENYVEMSDLTKSLSLTSEFAFDNIDDSDTAKLTKNRVDYTLEKKNTQISFDNQDEDDSHDPRLLSRMPSFKKFRRLSKMVTRASSRVVNLANVPLDQLSKEGDLSDDKRFSDIQQRNSTSSEAALNNQSLETPPTISKGKSVLEVTETFILFLILANIALLIADAWDTVSD</sequence>
<reference evidence="2" key="1">
    <citation type="submission" date="2021-06" db="EMBL/GenBank/DDBJ databases">
        <authorList>
            <person name="Kallberg Y."/>
            <person name="Tangrot J."/>
            <person name="Rosling A."/>
        </authorList>
    </citation>
    <scope>NUCLEOTIDE SEQUENCE</scope>
    <source>
        <strain evidence="2">IN212</strain>
    </source>
</reference>
<dbReference type="Proteomes" id="UP000789396">
    <property type="component" value="Unassembled WGS sequence"/>
</dbReference>
<feature type="non-terminal residue" evidence="2">
    <location>
        <position position="256"/>
    </location>
</feature>
<comment type="caution">
    <text evidence="2">The sequence shown here is derived from an EMBL/GenBank/DDBJ whole genome shotgun (WGS) entry which is preliminary data.</text>
</comment>
<organism evidence="2 3">
    <name type="scientific">Racocetra fulgida</name>
    <dbReference type="NCBI Taxonomy" id="60492"/>
    <lineage>
        <taxon>Eukaryota</taxon>
        <taxon>Fungi</taxon>
        <taxon>Fungi incertae sedis</taxon>
        <taxon>Mucoromycota</taxon>
        <taxon>Glomeromycotina</taxon>
        <taxon>Glomeromycetes</taxon>
        <taxon>Diversisporales</taxon>
        <taxon>Gigasporaceae</taxon>
        <taxon>Racocetra</taxon>
    </lineage>
</organism>